<protein>
    <recommendedName>
        <fullName evidence="6 8">Large ribosomal subunit protein uL24</fullName>
    </recommendedName>
</protein>
<dbReference type="Pfam" id="PF17136">
    <property type="entry name" value="ribosomal_L24"/>
    <property type="match status" value="1"/>
</dbReference>
<feature type="domain" description="KOW" evidence="10">
    <location>
        <begin position="5"/>
        <end position="32"/>
    </location>
</feature>
<comment type="subunit">
    <text evidence="8">Part of the 50S ribosomal subunit.</text>
</comment>
<dbReference type="InterPro" id="IPR005825">
    <property type="entry name" value="Ribosomal_uL24_CS"/>
</dbReference>
<keyword evidence="2 8" id="KW-0699">rRNA-binding</keyword>
<dbReference type="SMART" id="SM00739">
    <property type="entry name" value="KOW"/>
    <property type="match status" value="1"/>
</dbReference>
<dbReference type="GO" id="GO:1990904">
    <property type="term" value="C:ribonucleoprotein complex"/>
    <property type="evidence" value="ECO:0007669"/>
    <property type="project" value="UniProtKB-KW"/>
</dbReference>
<evidence type="ECO:0000256" key="3">
    <source>
        <dbReference type="ARBA" id="ARBA00022884"/>
    </source>
</evidence>
<keyword evidence="5 8" id="KW-0687">Ribonucleoprotein</keyword>
<evidence type="ECO:0000256" key="1">
    <source>
        <dbReference type="ARBA" id="ARBA00010618"/>
    </source>
</evidence>
<dbReference type="GO" id="GO:0006412">
    <property type="term" value="P:translation"/>
    <property type="evidence" value="ECO:0007669"/>
    <property type="project" value="UniProtKB-UniRule"/>
</dbReference>
<dbReference type="InterPro" id="IPR005824">
    <property type="entry name" value="KOW"/>
</dbReference>
<evidence type="ECO:0000256" key="4">
    <source>
        <dbReference type="ARBA" id="ARBA00022980"/>
    </source>
</evidence>
<keyword evidence="12" id="KW-1185">Reference proteome</keyword>
<dbReference type="FunFam" id="2.30.30.30:FF:000004">
    <property type="entry name" value="50S ribosomal protein L24"/>
    <property type="match status" value="1"/>
</dbReference>
<evidence type="ECO:0000256" key="7">
    <source>
        <dbReference type="ARBA" id="ARBA00058688"/>
    </source>
</evidence>
<comment type="caution">
    <text evidence="11">The sequence shown here is derived from an EMBL/GenBank/DDBJ whole genome shotgun (WGS) entry which is preliminary data.</text>
</comment>
<dbReference type="STRING" id="1044.EH31_03810"/>
<evidence type="ECO:0000313" key="12">
    <source>
        <dbReference type="Proteomes" id="UP000027647"/>
    </source>
</evidence>
<evidence type="ECO:0000256" key="6">
    <source>
        <dbReference type="ARBA" id="ARBA00035206"/>
    </source>
</evidence>
<dbReference type="InterPro" id="IPR003256">
    <property type="entry name" value="Ribosomal_uL24"/>
</dbReference>
<dbReference type="Pfam" id="PF00467">
    <property type="entry name" value="KOW"/>
    <property type="match status" value="1"/>
</dbReference>
<sequence length="106" mass="11332">MGAAKIKKGDEVVVLSGKDKGRKGTVQQVMPKDGKVIVEGVNVATRHRKPSQANPQGGIERFPAPMDISKVAVADPKDGKPTRVRFEEKDGKKVRVAVKSGETIDG</sequence>
<dbReference type="eggNOG" id="COG0198">
    <property type="taxonomic scope" value="Bacteria"/>
</dbReference>
<keyword evidence="3 8" id="KW-0694">RNA-binding</keyword>
<dbReference type="GO" id="GO:0019843">
    <property type="term" value="F:rRNA binding"/>
    <property type="evidence" value="ECO:0007669"/>
    <property type="project" value="UniProtKB-UniRule"/>
</dbReference>
<dbReference type="InterPro" id="IPR008991">
    <property type="entry name" value="Translation_prot_SH3-like_sf"/>
</dbReference>
<dbReference type="SUPFAM" id="SSF50104">
    <property type="entry name" value="Translation proteins SH3-like domain"/>
    <property type="match status" value="1"/>
</dbReference>
<comment type="function">
    <text evidence="8">One of two assembly initiator proteins, it binds directly to the 5'-end of the 23S rRNA, where it nucleates assembly of the 50S subunit.</text>
</comment>
<dbReference type="CDD" id="cd06089">
    <property type="entry name" value="KOW_RPL26"/>
    <property type="match status" value="1"/>
</dbReference>
<dbReference type="GO" id="GO:0005840">
    <property type="term" value="C:ribosome"/>
    <property type="evidence" value="ECO:0007669"/>
    <property type="project" value="UniProtKB-KW"/>
</dbReference>
<organism evidence="11 12">
    <name type="scientific">Erythrobacter longus</name>
    <dbReference type="NCBI Taxonomy" id="1044"/>
    <lineage>
        <taxon>Bacteria</taxon>
        <taxon>Pseudomonadati</taxon>
        <taxon>Pseudomonadota</taxon>
        <taxon>Alphaproteobacteria</taxon>
        <taxon>Sphingomonadales</taxon>
        <taxon>Erythrobacteraceae</taxon>
        <taxon>Erythrobacter/Porphyrobacter group</taxon>
        <taxon>Erythrobacter</taxon>
    </lineage>
</organism>
<dbReference type="Gene3D" id="2.30.30.30">
    <property type="match status" value="1"/>
</dbReference>
<evidence type="ECO:0000256" key="9">
    <source>
        <dbReference type="RuleBase" id="RU003477"/>
    </source>
</evidence>
<dbReference type="OrthoDB" id="9807419at2"/>
<dbReference type="InterPro" id="IPR057264">
    <property type="entry name" value="Ribosomal_uL24_C"/>
</dbReference>
<dbReference type="InterPro" id="IPR014722">
    <property type="entry name" value="Rib_uL2_dom2"/>
</dbReference>
<comment type="similarity">
    <text evidence="1 8 9">Belongs to the universal ribosomal protein uL24 family.</text>
</comment>
<accession>A0A074ME93</accession>
<name>A0A074ME93_ERYLO</name>
<evidence type="ECO:0000256" key="5">
    <source>
        <dbReference type="ARBA" id="ARBA00023274"/>
    </source>
</evidence>
<evidence type="ECO:0000256" key="8">
    <source>
        <dbReference type="HAMAP-Rule" id="MF_01326"/>
    </source>
</evidence>
<evidence type="ECO:0000256" key="2">
    <source>
        <dbReference type="ARBA" id="ARBA00022730"/>
    </source>
</evidence>
<evidence type="ECO:0000259" key="10">
    <source>
        <dbReference type="SMART" id="SM00739"/>
    </source>
</evidence>
<dbReference type="RefSeq" id="WP_034958152.1">
    <property type="nucleotide sequence ID" value="NZ_JMIW01000001.1"/>
</dbReference>
<dbReference type="NCBIfam" id="TIGR01079">
    <property type="entry name" value="rplX_bact"/>
    <property type="match status" value="1"/>
</dbReference>
<gene>
    <name evidence="8" type="primary">rplX</name>
    <name evidence="11" type="ORF">EH31_03810</name>
</gene>
<dbReference type="PANTHER" id="PTHR12903">
    <property type="entry name" value="MITOCHONDRIAL RIBOSOMAL PROTEIN L24"/>
    <property type="match status" value="1"/>
</dbReference>
<proteinExistence type="inferred from homology"/>
<dbReference type="Proteomes" id="UP000027647">
    <property type="component" value="Unassembled WGS sequence"/>
</dbReference>
<dbReference type="GO" id="GO:0003735">
    <property type="term" value="F:structural constituent of ribosome"/>
    <property type="evidence" value="ECO:0007669"/>
    <property type="project" value="InterPro"/>
</dbReference>
<reference evidence="11 12" key="1">
    <citation type="submission" date="2014-04" db="EMBL/GenBank/DDBJ databases">
        <title>A comprehensive comparison of genomes of Erythrobacter spp. strains.</title>
        <authorList>
            <person name="Zheng Q."/>
        </authorList>
    </citation>
    <scope>NUCLEOTIDE SEQUENCE [LARGE SCALE GENOMIC DNA]</scope>
    <source>
        <strain evidence="11 12">DSM 6997</strain>
    </source>
</reference>
<evidence type="ECO:0000313" key="11">
    <source>
        <dbReference type="EMBL" id="KEO91809.1"/>
    </source>
</evidence>
<dbReference type="PROSITE" id="PS01108">
    <property type="entry name" value="RIBOSOMAL_L24"/>
    <property type="match status" value="1"/>
</dbReference>
<dbReference type="InterPro" id="IPR041988">
    <property type="entry name" value="Ribosomal_uL24_KOW"/>
</dbReference>
<dbReference type="HAMAP" id="MF_01326_B">
    <property type="entry name" value="Ribosomal_uL24_B"/>
    <property type="match status" value="1"/>
</dbReference>
<dbReference type="EMBL" id="JMIW01000001">
    <property type="protein sequence ID" value="KEO91809.1"/>
    <property type="molecule type" value="Genomic_DNA"/>
</dbReference>
<dbReference type="AlphaFoldDB" id="A0A074ME93"/>
<comment type="function">
    <text evidence="7 8">One of the proteins that surrounds the polypeptide exit tunnel on the outside of the subunit.</text>
</comment>
<keyword evidence="4 8" id="KW-0689">Ribosomal protein</keyword>